<dbReference type="STRING" id="652787.SAMN05216490_1157"/>
<feature type="transmembrane region" description="Helical" evidence="1">
    <location>
        <begin position="234"/>
        <end position="254"/>
    </location>
</feature>
<keyword evidence="3" id="KW-0012">Acyltransferase</keyword>
<reference evidence="3 4" key="1">
    <citation type="submission" date="2016-10" db="EMBL/GenBank/DDBJ databases">
        <authorList>
            <person name="de Groot N.N."/>
        </authorList>
    </citation>
    <scope>NUCLEOTIDE SEQUENCE [LARGE SCALE GENOMIC DNA]</scope>
    <source>
        <strain evidence="3 4">MP1X4</strain>
    </source>
</reference>
<feature type="transmembrane region" description="Helical" evidence="1">
    <location>
        <begin position="119"/>
        <end position="136"/>
    </location>
</feature>
<feature type="transmembrane region" description="Helical" evidence="1">
    <location>
        <begin position="325"/>
        <end position="343"/>
    </location>
</feature>
<feature type="transmembrane region" description="Helical" evidence="1">
    <location>
        <begin position="50"/>
        <end position="69"/>
    </location>
</feature>
<keyword evidence="3" id="KW-0808">Transferase</keyword>
<keyword evidence="1" id="KW-0472">Membrane</keyword>
<evidence type="ECO:0000256" key="1">
    <source>
        <dbReference type="SAM" id="Phobius"/>
    </source>
</evidence>
<dbReference type="InterPro" id="IPR002656">
    <property type="entry name" value="Acyl_transf_3_dom"/>
</dbReference>
<feature type="transmembrane region" description="Helical" evidence="1">
    <location>
        <begin position="266"/>
        <end position="287"/>
    </location>
</feature>
<evidence type="ECO:0000259" key="2">
    <source>
        <dbReference type="Pfam" id="PF01757"/>
    </source>
</evidence>
<dbReference type="InterPro" id="IPR050879">
    <property type="entry name" value="Acyltransferase_3"/>
</dbReference>
<protein>
    <submittedName>
        <fullName evidence="3">Peptidoglycan/LPS O-acetylase OafA/YrhL, contains acyltransferase and SGNH-hydrolase domains</fullName>
    </submittedName>
</protein>
<dbReference type="PANTHER" id="PTHR23028:SF134">
    <property type="entry name" value="PUTATIVE (AFU_ORTHOLOGUE AFUA_4G08520)-RELATED"/>
    <property type="match status" value="1"/>
</dbReference>
<dbReference type="Pfam" id="PF01757">
    <property type="entry name" value="Acyl_transf_3"/>
    <property type="match status" value="1"/>
</dbReference>
<organism evidence="3 4">
    <name type="scientific">Mucilaginibacter mallensis</name>
    <dbReference type="NCBI Taxonomy" id="652787"/>
    <lineage>
        <taxon>Bacteria</taxon>
        <taxon>Pseudomonadati</taxon>
        <taxon>Bacteroidota</taxon>
        <taxon>Sphingobacteriia</taxon>
        <taxon>Sphingobacteriales</taxon>
        <taxon>Sphingobacteriaceae</taxon>
        <taxon>Mucilaginibacter</taxon>
    </lineage>
</organism>
<keyword evidence="1" id="KW-0812">Transmembrane</keyword>
<dbReference type="GO" id="GO:0016747">
    <property type="term" value="F:acyltransferase activity, transferring groups other than amino-acyl groups"/>
    <property type="evidence" value="ECO:0007669"/>
    <property type="project" value="InterPro"/>
</dbReference>
<feature type="domain" description="Acyltransferase 3" evidence="2">
    <location>
        <begin position="48"/>
        <end position="368"/>
    </location>
</feature>
<feature type="transmembrane region" description="Helical" evidence="1">
    <location>
        <begin position="293"/>
        <end position="313"/>
    </location>
</feature>
<feature type="transmembrane region" description="Helical" evidence="1">
    <location>
        <begin position="205"/>
        <end position="222"/>
    </location>
</feature>
<accession>A0A1H1S879</accession>
<dbReference type="GO" id="GO:0016787">
    <property type="term" value="F:hydrolase activity"/>
    <property type="evidence" value="ECO:0007669"/>
    <property type="project" value="UniProtKB-KW"/>
</dbReference>
<evidence type="ECO:0000313" key="4">
    <source>
        <dbReference type="Proteomes" id="UP000199679"/>
    </source>
</evidence>
<evidence type="ECO:0000313" key="3">
    <source>
        <dbReference type="EMBL" id="SDS43956.1"/>
    </source>
</evidence>
<dbReference type="AlphaFoldDB" id="A0A1H1S879"/>
<feature type="transmembrane region" description="Helical" evidence="1">
    <location>
        <begin position="76"/>
        <end position="99"/>
    </location>
</feature>
<proteinExistence type="predicted"/>
<gene>
    <name evidence="3" type="ORF">SAMN05216490_1157</name>
</gene>
<dbReference type="PANTHER" id="PTHR23028">
    <property type="entry name" value="ACETYLTRANSFERASE"/>
    <property type="match status" value="1"/>
</dbReference>
<dbReference type="Proteomes" id="UP000199679">
    <property type="component" value="Chromosome I"/>
</dbReference>
<keyword evidence="1" id="KW-1133">Transmembrane helix</keyword>
<feature type="transmembrane region" description="Helical" evidence="1">
    <location>
        <begin position="148"/>
        <end position="167"/>
    </location>
</feature>
<name>A0A1H1S879_MUCMA</name>
<dbReference type="EMBL" id="LT629740">
    <property type="protein sequence ID" value="SDS43956.1"/>
    <property type="molecule type" value="Genomic_DNA"/>
</dbReference>
<feature type="transmembrane region" description="Helical" evidence="1">
    <location>
        <begin position="179"/>
        <end position="198"/>
    </location>
</feature>
<keyword evidence="4" id="KW-1185">Reference proteome</keyword>
<sequence>MNSYYSVFLANSVIAPCQFNFHLNKIEPNNMTQPTPEILKTKQHFEILDGLRGVAALAVVCFHFMEIVYSDYSQNFIGHGFLAVDFFFCLSGFVIGYAYDDRIGKMGVWEFFKSRLIRLQPLVIMGSVLCLLTFLFDPFSTYAGLYGAGKITLIFLSSILMIPLPIMPERYFNLFCFNAPAWSLFWEYVANIFYAFLLFRIGRRFLLLLTVLAAMALCYVCYRANSLMGGWSGGTFWDGGARIFFSFLAGLLVYRSNWIIKNKLGFIGIAILLALAFIMPVSKWNWLSEPIAVILYFPLIVALGAGAALTAGFKKICVFFGKISYPLYMTHYAFIWVFGNYYSTHKPGGIQLVIIITTSMLLLVGIAYLVMVVYDIPVRKYLSSKRKQAL</sequence>
<keyword evidence="3" id="KW-0378">Hydrolase</keyword>
<feature type="transmembrane region" description="Helical" evidence="1">
    <location>
        <begin position="349"/>
        <end position="376"/>
    </location>
</feature>